<dbReference type="GO" id="GO:0072659">
    <property type="term" value="P:protein localization to plasma membrane"/>
    <property type="evidence" value="ECO:0007669"/>
    <property type="project" value="TreeGrafter"/>
</dbReference>
<dbReference type="InterPro" id="IPR045063">
    <property type="entry name" value="Dynamin_N"/>
</dbReference>
<organism evidence="13 14">
    <name type="scientific">Vombatus ursinus</name>
    <name type="common">Common wombat</name>
    <dbReference type="NCBI Taxonomy" id="29139"/>
    <lineage>
        <taxon>Eukaryota</taxon>
        <taxon>Metazoa</taxon>
        <taxon>Chordata</taxon>
        <taxon>Craniata</taxon>
        <taxon>Vertebrata</taxon>
        <taxon>Euteleostomi</taxon>
        <taxon>Mammalia</taxon>
        <taxon>Metatheria</taxon>
        <taxon>Diprotodontia</taxon>
        <taxon>Vombatidae</taxon>
        <taxon>Vombatus</taxon>
    </lineage>
</organism>
<feature type="coiled-coil region" evidence="10">
    <location>
        <begin position="191"/>
        <end position="218"/>
    </location>
</feature>
<keyword evidence="5" id="KW-0547">Nucleotide-binding</keyword>
<dbReference type="InterPro" id="IPR030381">
    <property type="entry name" value="G_DYNAMIN_dom"/>
</dbReference>
<dbReference type="GO" id="GO:0060271">
    <property type="term" value="P:cilium assembly"/>
    <property type="evidence" value="ECO:0007669"/>
    <property type="project" value="TreeGrafter"/>
</dbReference>
<reference evidence="13" key="3">
    <citation type="submission" date="2025-09" db="UniProtKB">
        <authorList>
            <consortium name="Ensembl"/>
        </authorList>
    </citation>
    <scope>IDENTIFICATION</scope>
</reference>
<dbReference type="SUPFAM" id="SSF52540">
    <property type="entry name" value="P-loop containing nucleoside triphosphate hydrolases"/>
    <property type="match status" value="1"/>
</dbReference>
<dbReference type="PANTHER" id="PTHR11216">
    <property type="entry name" value="EH DOMAIN"/>
    <property type="match status" value="1"/>
</dbReference>
<dbReference type="GO" id="GO:0032456">
    <property type="term" value="P:endocytic recycling"/>
    <property type="evidence" value="ECO:0007669"/>
    <property type="project" value="TreeGrafter"/>
</dbReference>
<accession>A0A4X2K303</accession>
<evidence type="ECO:0000259" key="12">
    <source>
        <dbReference type="PROSITE" id="PS51718"/>
    </source>
</evidence>
<dbReference type="GO" id="GO:0055038">
    <property type="term" value="C:recycling endosome membrane"/>
    <property type="evidence" value="ECO:0007669"/>
    <property type="project" value="TreeGrafter"/>
</dbReference>
<dbReference type="AlphaFoldDB" id="A0A4X2K303"/>
<reference evidence="13" key="2">
    <citation type="submission" date="2025-08" db="UniProtKB">
        <authorList>
            <consortium name="Ensembl"/>
        </authorList>
    </citation>
    <scope>IDENTIFICATION</scope>
</reference>
<evidence type="ECO:0000256" key="11">
    <source>
        <dbReference type="SAM" id="Phobius"/>
    </source>
</evidence>
<feature type="transmembrane region" description="Helical" evidence="11">
    <location>
        <begin position="480"/>
        <end position="500"/>
    </location>
</feature>
<dbReference type="InterPro" id="IPR031692">
    <property type="entry name" value="EHD_N"/>
</dbReference>
<keyword evidence="6" id="KW-0967">Endosome</keyword>
<dbReference type="PANTHER" id="PTHR11216:SF127">
    <property type="entry name" value="EH DOMAIN-CONTAINING PROTEIN 1"/>
    <property type="match status" value="1"/>
</dbReference>
<keyword evidence="8 10" id="KW-0175">Coiled coil</keyword>
<proteinExistence type="predicted"/>
<dbReference type="GO" id="GO:0046872">
    <property type="term" value="F:metal ion binding"/>
    <property type="evidence" value="ECO:0007669"/>
    <property type="project" value="UniProtKB-KW"/>
</dbReference>
<dbReference type="GeneTree" id="ENSGT00940000158249"/>
<evidence type="ECO:0000256" key="6">
    <source>
        <dbReference type="ARBA" id="ARBA00022753"/>
    </source>
</evidence>
<dbReference type="Pfam" id="PF16880">
    <property type="entry name" value="EHD_N"/>
    <property type="match status" value="1"/>
</dbReference>
<dbReference type="CDD" id="cd09913">
    <property type="entry name" value="EHD"/>
    <property type="match status" value="1"/>
</dbReference>
<dbReference type="GO" id="GO:0005525">
    <property type="term" value="F:GTP binding"/>
    <property type="evidence" value="ECO:0007669"/>
    <property type="project" value="InterPro"/>
</dbReference>
<keyword evidence="14" id="KW-1185">Reference proteome</keyword>
<evidence type="ECO:0000313" key="14">
    <source>
        <dbReference type="Proteomes" id="UP000314987"/>
    </source>
</evidence>
<keyword evidence="9 11" id="KW-0472">Membrane</keyword>
<keyword evidence="3" id="KW-1003">Cell membrane</keyword>
<dbReference type="FunFam" id="3.40.50.300:FF:000147">
    <property type="entry name" value="EH domain-containing protein 1"/>
    <property type="match status" value="1"/>
</dbReference>
<dbReference type="InterPro" id="IPR040990">
    <property type="entry name" value="DUF5600"/>
</dbReference>
<evidence type="ECO:0000256" key="1">
    <source>
        <dbReference type="ARBA" id="ARBA00004413"/>
    </source>
</evidence>
<feature type="domain" description="Dynamin-type G" evidence="12">
    <location>
        <begin position="53"/>
        <end position="284"/>
    </location>
</feature>
<keyword evidence="4" id="KW-0479">Metal-binding</keyword>
<dbReference type="GO" id="GO:0045296">
    <property type="term" value="F:cadherin binding"/>
    <property type="evidence" value="ECO:0007669"/>
    <property type="project" value="TreeGrafter"/>
</dbReference>
<keyword evidence="7" id="KW-0106">Calcium</keyword>
<dbReference type="STRING" id="29139.ENSVURP00010003590"/>
<reference evidence="14" key="1">
    <citation type="submission" date="2018-12" db="EMBL/GenBank/DDBJ databases">
        <authorList>
            <person name="Yazar S."/>
        </authorList>
    </citation>
    <scope>NUCLEOTIDE SEQUENCE [LARGE SCALE GENOMIC DNA]</scope>
</reference>
<dbReference type="GO" id="GO:0006897">
    <property type="term" value="P:endocytosis"/>
    <property type="evidence" value="ECO:0007669"/>
    <property type="project" value="TreeGrafter"/>
</dbReference>
<dbReference type="Pfam" id="PF18150">
    <property type="entry name" value="DUF5600"/>
    <property type="match status" value="1"/>
</dbReference>
<protein>
    <recommendedName>
        <fullName evidence="12">Dynamin-type G domain-containing protein</fullName>
    </recommendedName>
</protein>
<comment type="subcellular location">
    <subcellularLocation>
        <location evidence="1">Cell membrane</location>
        <topology evidence="1">Peripheral membrane protein</topology>
        <orientation evidence="1">Cytoplasmic side</orientation>
    </subcellularLocation>
    <subcellularLocation>
        <location evidence="2">Endosome membrane</location>
        <topology evidence="2">Peripheral membrane protein</topology>
    </subcellularLocation>
</comment>
<dbReference type="OMA" id="CMRIGPE"/>
<evidence type="ECO:0000256" key="2">
    <source>
        <dbReference type="ARBA" id="ARBA00004481"/>
    </source>
</evidence>
<evidence type="ECO:0000256" key="3">
    <source>
        <dbReference type="ARBA" id="ARBA00022475"/>
    </source>
</evidence>
<dbReference type="GO" id="GO:0005886">
    <property type="term" value="C:plasma membrane"/>
    <property type="evidence" value="ECO:0007669"/>
    <property type="project" value="UniProtKB-SubCell"/>
</dbReference>
<keyword evidence="11" id="KW-0812">Transmembrane</keyword>
<evidence type="ECO:0000256" key="7">
    <source>
        <dbReference type="ARBA" id="ARBA00022837"/>
    </source>
</evidence>
<evidence type="ECO:0000256" key="9">
    <source>
        <dbReference type="ARBA" id="ARBA00023136"/>
    </source>
</evidence>
<dbReference type="Gene3D" id="1.10.268.20">
    <property type="match status" value="1"/>
</dbReference>
<dbReference type="Gene3D" id="3.40.50.300">
    <property type="entry name" value="P-loop containing nucleotide triphosphate hydrolases"/>
    <property type="match status" value="1"/>
</dbReference>
<evidence type="ECO:0000256" key="5">
    <source>
        <dbReference type="ARBA" id="ARBA00022741"/>
    </source>
</evidence>
<name>A0A4X2K303_VOMUR</name>
<sequence length="501" mass="57699">MSKSTKASDRHKSYVFMSVAQRLGQLYLEKLLPLEETYHFEHFHSPSLMEADFDSKPMVLLMGQYSTGKTTFISYLLEQEFPCMRIGPEPTTDGFIVIMHGEVENVMPGNVAVVDQRFPFRNLTSFGNAFLNRFVCVQLPNEVLESISIIDTPGILAGEKQRVSRGYDFSGVLQWFAERVDLIIMLFDAHKLDISDELSQAMRALKNYEDKMRVVLNKSDQIGTQQLMRVYGALMWSLGKIVNTPEVMRVYIGSFWSKPFMNTENSRLFEAEAMDLFKDIQKLPHYTTVRKMNDLIKRARLARVHGYIIGTLKKEMPIFGKESKKRELLNNLRDIYQKIEREYHISPGDFPSIPKMQELLQTQDFSKFQVLKPKLFENLEQMLSKDIARLMLMMKEEEAAATVAAVTAAQAAAIVEETSGALVMPTIDRYCISPKLEKATYPFPLFTAKGPIYEIFVVIYEIWRTAIQEYCEYTRSPLQFFFLLGIMLLKLMYFSGSSIII</sequence>
<evidence type="ECO:0000256" key="8">
    <source>
        <dbReference type="ARBA" id="ARBA00023054"/>
    </source>
</evidence>
<dbReference type="PROSITE" id="PS51718">
    <property type="entry name" value="G_DYNAMIN_2"/>
    <property type="match status" value="1"/>
</dbReference>
<dbReference type="GO" id="GO:0030139">
    <property type="term" value="C:endocytic vesicle"/>
    <property type="evidence" value="ECO:0007669"/>
    <property type="project" value="TreeGrafter"/>
</dbReference>
<keyword evidence="11" id="KW-1133">Transmembrane helix</keyword>
<evidence type="ECO:0000256" key="4">
    <source>
        <dbReference type="ARBA" id="ARBA00022723"/>
    </source>
</evidence>
<dbReference type="GO" id="GO:0005769">
    <property type="term" value="C:early endosome"/>
    <property type="evidence" value="ECO:0007669"/>
    <property type="project" value="TreeGrafter"/>
</dbReference>
<dbReference type="Ensembl" id="ENSVURT00010004069.1">
    <property type="protein sequence ID" value="ENSVURP00010003590.1"/>
    <property type="gene ID" value="ENSVURG00010002865.1"/>
</dbReference>
<evidence type="ECO:0000313" key="13">
    <source>
        <dbReference type="Ensembl" id="ENSVURP00010003590.1"/>
    </source>
</evidence>
<dbReference type="Proteomes" id="UP000314987">
    <property type="component" value="Unassembled WGS sequence"/>
</dbReference>
<dbReference type="Pfam" id="PF00350">
    <property type="entry name" value="Dynamin_N"/>
    <property type="match status" value="1"/>
</dbReference>
<dbReference type="GO" id="GO:0048471">
    <property type="term" value="C:perinuclear region of cytoplasm"/>
    <property type="evidence" value="ECO:0007669"/>
    <property type="project" value="TreeGrafter"/>
</dbReference>
<dbReference type="InterPro" id="IPR027417">
    <property type="entry name" value="P-loop_NTPase"/>
</dbReference>
<evidence type="ECO:0000256" key="10">
    <source>
        <dbReference type="SAM" id="Coils"/>
    </source>
</evidence>